<dbReference type="PRINTS" id="PR00368">
    <property type="entry name" value="FADPNR"/>
</dbReference>
<evidence type="ECO:0000313" key="8">
    <source>
        <dbReference type="EMBL" id="MBS9337121.1"/>
    </source>
</evidence>
<evidence type="ECO:0000259" key="7">
    <source>
        <dbReference type="Pfam" id="PF07992"/>
    </source>
</evidence>
<evidence type="ECO:0000313" key="9">
    <source>
        <dbReference type="Proteomes" id="UP001519503"/>
    </source>
</evidence>
<comment type="cofactor">
    <cofactor evidence="6">
        <name>FAD</name>
        <dbReference type="ChEBI" id="CHEBI:57692"/>
    </cofactor>
    <text evidence="6">Binds 1 FAD per subunit.</text>
</comment>
<comment type="similarity">
    <text evidence="6">Belongs to the ferredoxin--NADP reductase type 2 family.</text>
</comment>
<evidence type="ECO:0000256" key="5">
    <source>
        <dbReference type="ARBA" id="ARBA00023002"/>
    </source>
</evidence>
<dbReference type="InterPro" id="IPR050097">
    <property type="entry name" value="Ferredoxin-NADP_redctase_2"/>
</dbReference>
<sequence>MNDTNYEEMYDIIIVGAGPVGLFAGYYASLRDVKVLIVEAQETLGGQVTTLYPDKKIWDVAGLAGVSGRQLIDGLVKQVQRFKVPVLTNTRVTDLVKKDDIFTLALNDGTEHLQAKSVILATGKGAFEPRRLQVANEKALQSKGLAYMATDLSVYAGKRVAVLGGGDSAVDLANELASYAETTYLIHRREAFRAMEQSVKELEASSVIKETPYKVQAVDENAGKGLTVKLVDPKNEALSKDLVVDELIVQYGFKTAGQAERHWTIALDWDKAGLQVKDQVKTKQAGLFAIGDLSSYADHVDLIATGFGQAPAAVNAAIALIAPEKGGPGHSSSLPIDD</sequence>
<dbReference type="HAMAP" id="MF_01685">
    <property type="entry name" value="FENR2"/>
    <property type="match status" value="1"/>
</dbReference>
<dbReference type="Proteomes" id="UP001519503">
    <property type="component" value="Unassembled WGS sequence"/>
</dbReference>
<feature type="binding site" evidence="6">
    <location>
        <position position="332"/>
    </location>
    <ligand>
        <name>FAD</name>
        <dbReference type="ChEBI" id="CHEBI:57692"/>
    </ligand>
</feature>
<keyword evidence="2 6" id="KW-0285">Flavoprotein</keyword>
<feature type="binding site" evidence="6">
    <location>
        <position position="52"/>
    </location>
    <ligand>
        <name>FAD</name>
        <dbReference type="ChEBI" id="CHEBI:57692"/>
    </ligand>
</feature>
<keyword evidence="9" id="KW-1185">Reference proteome</keyword>
<dbReference type="PRINTS" id="PR00469">
    <property type="entry name" value="PNDRDTASEII"/>
</dbReference>
<feature type="binding site" evidence="6">
    <location>
        <position position="292"/>
    </location>
    <ligand>
        <name>FAD</name>
        <dbReference type="ChEBI" id="CHEBI:57692"/>
    </ligand>
</feature>
<reference evidence="8 9" key="1">
    <citation type="submission" date="2020-02" db="EMBL/GenBank/DDBJ databases">
        <title>Fructobacillus sp. isolated from paper mulberry of Taiwan.</title>
        <authorList>
            <person name="Lin S.-T."/>
        </authorList>
    </citation>
    <scope>NUCLEOTIDE SEQUENCE [LARGE SCALE GENOMIC DNA]</scope>
    <source>
        <strain evidence="8 9">S1-1</strain>
    </source>
</reference>
<feature type="binding site" evidence="6">
    <location>
        <position position="39"/>
    </location>
    <ligand>
        <name>FAD</name>
        <dbReference type="ChEBI" id="CHEBI:57692"/>
    </ligand>
</feature>
<feature type="binding site" evidence="6">
    <location>
        <position position="127"/>
    </location>
    <ligand>
        <name>FAD</name>
        <dbReference type="ChEBI" id="CHEBI:57692"/>
    </ligand>
</feature>
<dbReference type="InterPro" id="IPR036188">
    <property type="entry name" value="FAD/NAD-bd_sf"/>
</dbReference>
<keyword evidence="5 6" id="KW-0560">Oxidoreductase</keyword>
<organism evidence="8 9">
    <name type="scientific">Fructobacillus parabroussonetiae</name>
    <dbReference type="NCBI Taxonomy" id="2713174"/>
    <lineage>
        <taxon>Bacteria</taxon>
        <taxon>Bacillati</taxon>
        <taxon>Bacillota</taxon>
        <taxon>Bacilli</taxon>
        <taxon>Lactobacillales</taxon>
        <taxon>Lactobacillaceae</taxon>
        <taxon>Fructobacillus</taxon>
    </lineage>
</organism>
<feature type="domain" description="FAD/NAD(P)-binding" evidence="7">
    <location>
        <begin position="10"/>
        <end position="316"/>
    </location>
</feature>
<dbReference type="PANTHER" id="PTHR48105">
    <property type="entry name" value="THIOREDOXIN REDUCTASE 1-RELATED-RELATED"/>
    <property type="match status" value="1"/>
</dbReference>
<dbReference type="Gene3D" id="3.50.50.60">
    <property type="entry name" value="FAD/NAD(P)-binding domain"/>
    <property type="match status" value="2"/>
</dbReference>
<name>A0ABS5QVI4_9LACO</name>
<dbReference type="EC" id="1.18.1.2" evidence="6"/>
<gene>
    <name evidence="8" type="ORF">G6R30_01395</name>
</gene>
<dbReference type="Pfam" id="PF07992">
    <property type="entry name" value="Pyr_redox_2"/>
    <property type="match status" value="1"/>
</dbReference>
<evidence type="ECO:0000256" key="4">
    <source>
        <dbReference type="ARBA" id="ARBA00022857"/>
    </source>
</evidence>
<dbReference type="SUPFAM" id="SSF51905">
    <property type="entry name" value="FAD/NAD(P)-binding domain"/>
    <property type="match status" value="1"/>
</dbReference>
<keyword evidence="4 6" id="KW-0521">NADP</keyword>
<comment type="subunit">
    <text evidence="1 6">Homodimer.</text>
</comment>
<comment type="caution">
    <text evidence="6">Lacks conserved residue(s) required for the propagation of feature annotation.</text>
</comment>
<dbReference type="RefSeq" id="WP_213820739.1">
    <property type="nucleotide sequence ID" value="NZ_JAAMFL010000002.1"/>
</dbReference>
<evidence type="ECO:0000256" key="3">
    <source>
        <dbReference type="ARBA" id="ARBA00022827"/>
    </source>
</evidence>
<comment type="caution">
    <text evidence="8">The sequence shown here is derived from an EMBL/GenBank/DDBJ whole genome shotgun (WGS) entry which is preliminary data.</text>
</comment>
<feature type="binding site" evidence="6">
    <location>
        <position position="47"/>
    </location>
    <ligand>
        <name>FAD</name>
        <dbReference type="ChEBI" id="CHEBI:57692"/>
    </ligand>
</feature>
<dbReference type="EMBL" id="JAAMFL010000002">
    <property type="protein sequence ID" value="MBS9337121.1"/>
    <property type="molecule type" value="Genomic_DNA"/>
</dbReference>
<evidence type="ECO:0000256" key="6">
    <source>
        <dbReference type="HAMAP-Rule" id="MF_01685"/>
    </source>
</evidence>
<feature type="binding site" evidence="6">
    <location>
        <position position="92"/>
    </location>
    <ligand>
        <name>FAD</name>
        <dbReference type="ChEBI" id="CHEBI:57692"/>
    </ligand>
</feature>
<evidence type="ECO:0000256" key="1">
    <source>
        <dbReference type="ARBA" id="ARBA00011738"/>
    </source>
</evidence>
<keyword evidence="3 6" id="KW-0274">FAD</keyword>
<accession>A0ABS5QVI4</accession>
<protein>
    <recommendedName>
        <fullName evidence="6">Ferredoxin--NADP reductase</fullName>
        <shortName evidence="6">FNR</shortName>
        <shortName evidence="6">Fd-NADP(+) reductase</shortName>
        <ecNumber evidence="6">1.18.1.2</ecNumber>
    </recommendedName>
</protein>
<evidence type="ECO:0000256" key="2">
    <source>
        <dbReference type="ARBA" id="ARBA00022630"/>
    </source>
</evidence>
<comment type="catalytic activity">
    <reaction evidence="6">
        <text>2 reduced [2Fe-2S]-[ferredoxin] + NADP(+) + H(+) = 2 oxidized [2Fe-2S]-[ferredoxin] + NADPH</text>
        <dbReference type="Rhea" id="RHEA:20125"/>
        <dbReference type="Rhea" id="RHEA-COMP:10000"/>
        <dbReference type="Rhea" id="RHEA-COMP:10001"/>
        <dbReference type="ChEBI" id="CHEBI:15378"/>
        <dbReference type="ChEBI" id="CHEBI:33737"/>
        <dbReference type="ChEBI" id="CHEBI:33738"/>
        <dbReference type="ChEBI" id="CHEBI:57783"/>
        <dbReference type="ChEBI" id="CHEBI:58349"/>
        <dbReference type="EC" id="1.18.1.2"/>
    </reaction>
</comment>
<dbReference type="InterPro" id="IPR022890">
    <property type="entry name" value="Fd--NADP_Rdtase_type_2"/>
</dbReference>
<dbReference type="InterPro" id="IPR023753">
    <property type="entry name" value="FAD/NAD-binding_dom"/>
</dbReference>
<proteinExistence type="inferred from homology"/>